<dbReference type="KEGG" id="ddi:DDB_G0270748"/>
<dbReference type="VEuPathDB" id="AmoebaDB:DDB_G0270748"/>
<keyword evidence="1" id="KW-0812">Transmembrane</keyword>
<accession>Q55C88</accession>
<reference evidence="2 3" key="1">
    <citation type="journal article" date="2005" name="Nature">
        <title>The genome of the social amoeba Dictyostelium discoideum.</title>
        <authorList>
            <consortium name="The Dictyostelium discoideum Sequencing Consortium"/>
            <person name="Eichinger L."/>
            <person name="Pachebat J.A."/>
            <person name="Glockner G."/>
            <person name="Rajandream M.A."/>
            <person name="Sucgang R."/>
            <person name="Berriman M."/>
            <person name="Song J."/>
            <person name="Olsen R."/>
            <person name="Szafranski K."/>
            <person name="Xu Q."/>
            <person name="Tunggal B."/>
            <person name="Kummerfeld S."/>
            <person name="Madera M."/>
            <person name="Konfortov B.A."/>
            <person name="Rivero F."/>
            <person name="Bankier A.T."/>
            <person name="Lehmann R."/>
            <person name="Hamlin N."/>
            <person name="Davies R."/>
            <person name="Gaudet P."/>
            <person name="Fey P."/>
            <person name="Pilcher K."/>
            <person name="Chen G."/>
            <person name="Saunders D."/>
            <person name="Sodergren E."/>
            <person name="Davis P."/>
            <person name="Kerhornou A."/>
            <person name="Nie X."/>
            <person name="Hall N."/>
            <person name="Anjard C."/>
            <person name="Hemphill L."/>
            <person name="Bason N."/>
            <person name="Farbrother P."/>
            <person name="Desany B."/>
            <person name="Just E."/>
            <person name="Morio T."/>
            <person name="Rost R."/>
            <person name="Churcher C."/>
            <person name="Cooper J."/>
            <person name="Haydock S."/>
            <person name="van Driessche N."/>
            <person name="Cronin A."/>
            <person name="Goodhead I."/>
            <person name="Muzny D."/>
            <person name="Mourier T."/>
            <person name="Pain A."/>
            <person name="Lu M."/>
            <person name="Harper D."/>
            <person name="Lindsay R."/>
            <person name="Hauser H."/>
            <person name="James K."/>
            <person name="Quiles M."/>
            <person name="Madan Babu M."/>
            <person name="Saito T."/>
            <person name="Buchrieser C."/>
            <person name="Wardroper A."/>
            <person name="Felder M."/>
            <person name="Thangavelu M."/>
            <person name="Johnson D."/>
            <person name="Knights A."/>
            <person name="Loulseged H."/>
            <person name="Mungall K."/>
            <person name="Oliver K."/>
            <person name="Price C."/>
            <person name="Quail M.A."/>
            <person name="Urushihara H."/>
            <person name="Hernandez J."/>
            <person name="Rabbinowitsch E."/>
            <person name="Steffen D."/>
            <person name="Sanders M."/>
            <person name="Ma J."/>
            <person name="Kohara Y."/>
            <person name="Sharp S."/>
            <person name="Simmonds M."/>
            <person name="Spiegler S."/>
            <person name="Tivey A."/>
            <person name="Sugano S."/>
            <person name="White B."/>
            <person name="Walker D."/>
            <person name="Woodward J."/>
            <person name="Winckler T."/>
            <person name="Tanaka Y."/>
            <person name="Shaulsky G."/>
            <person name="Schleicher M."/>
            <person name="Weinstock G."/>
            <person name="Rosenthal A."/>
            <person name="Cox E.C."/>
            <person name="Chisholm R.L."/>
            <person name="Gibbs R."/>
            <person name="Loomis W.F."/>
            <person name="Platzer M."/>
            <person name="Kay R.R."/>
            <person name="Williams J."/>
            <person name="Dear P.H."/>
            <person name="Noegel A.A."/>
            <person name="Barrell B."/>
            <person name="Kuspa A."/>
        </authorList>
    </citation>
    <scope>NUCLEOTIDE SEQUENCE [LARGE SCALE GENOMIC DNA]</scope>
    <source>
        <strain evidence="2 3">AX4</strain>
    </source>
</reference>
<keyword evidence="1" id="KW-0472">Membrane</keyword>
<dbReference type="InParanoid" id="Q55C88"/>
<dbReference type="PaxDb" id="44689-DDB0201974"/>
<name>Q55C88_DICDI</name>
<feature type="transmembrane region" description="Helical" evidence="1">
    <location>
        <begin position="6"/>
        <end position="27"/>
    </location>
</feature>
<evidence type="ECO:0000313" key="3">
    <source>
        <dbReference type="Proteomes" id="UP000002195"/>
    </source>
</evidence>
<evidence type="ECO:0000256" key="1">
    <source>
        <dbReference type="SAM" id="Phobius"/>
    </source>
</evidence>
<dbReference type="HOGENOM" id="CLU_3176498_0_0_1"/>
<comment type="caution">
    <text evidence="2">The sequence shown here is derived from an EMBL/GenBank/DDBJ whole genome shotgun (WGS) entry which is preliminary data.</text>
</comment>
<keyword evidence="3" id="KW-1185">Reference proteome</keyword>
<proteinExistence type="predicted"/>
<organism evidence="2 3">
    <name type="scientific">Dictyostelium discoideum</name>
    <name type="common">Social amoeba</name>
    <dbReference type="NCBI Taxonomy" id="44689"/>
    <lineage>
        <taxon>Eukaryota</taxon>
        <taxon>Amoebozoa</taxon>
        <taxon>Evosea</taxon>
        <taxon>Eumycetozoa</taxon>
        <taxon>Dictyostelia</taxon>
        <taxon>Dictyosteliales</taxon>
        <taxon>Dictyosteliaceae</taxon>
        <taxon>Dictyostelium</taxon>
    </lineage>
</organism>
<dbReference type="RefSeq" id="XP_646593.1">
    <property type="nucleotide sequence ID" value="XM_641501.1"/>
</dbReference>
<sequence length="47" mass="5520">MKSFRNHFTGLKQLFFFGCVFMINLIFQKEGSCRSFAVIRELITGQK</sequence>
<protein>
    <submittedName>
        <fullName evidence="2">Uncharacterized protein</fullName>
    </submittedName>
</protein>
<dbReference type="Proteomes" id="UP000002195">
    <property type="component" value="Unassembled WGS sequence"/>
</dbReference>
<gene>
    <name evidence="2" type="ORF">DDB_G0270748</name>
</gene>
<dbReference type="AlphaFoldDB" id="Q55C88"/>
<keyword evidence="1" id="KW-1133">Transmembrane helix</keyword>
<evidence type="ECO:0000313" key="2">
    <source>
        <dbReference type="EMBL" id="EAL72724.1"/>
    </source>
</evidence>
<dbReference type="EMBL" id="AAFI02000005">
    <property type="protein sequence ID" value="EAL72724.1"/>
    <property type="molecule type" value="Genomic_DNA"/>
</dbReference>
<dbReference type="GeneID" id="8617564"/>